<dbReference type="Pfam" id="PF04923">
    <property type="entry name" value="Ninjurin"/>
    <property type="match status" value="1"/>
</dbReference>
<dbReference type="InterPro" id="IPR007007">
    <property type="entry name" value="Ninjurin"/>
</dbReference>
<keyword evidence="4" id="KW-0130">Cell adhesion</keyword>
<dbReference type="PANTHER" id="PTHR12316">
    <property type="entry name" value="NINJURIN-RELATED"/>
    <property type="match status" value="1"/>
</dbReference>
<comment type="caution">
    <text evidence="9">The sequence shown here is derived from an EMBL/GenBank/DDBJ whole genome shotgun (WGS) entry which is preliminary data.</text>
</comment>
<keyword evidence="5 8" id="KW-1133">Transmembrane helix</keyword>
<evidence type="ECO:0000256" key="8">
    <source>
        <dbReference type="SAM" id="Phobius"/>
    </source>
</evidence>
<name>A0A8S3YNB8_9EUPU</name>
<evidence type="ECO:0000256" key="6">
    <source>
        <dbReference type="ARBA" id="ARBA00023136"/>
    </source>
</evidence>
<evidence type="ECO:0000256" key="7">
    <source>
        <dbReference type="SAM" id="MobiDB-lite"/>
    </source>
</evidence>
<evidence type="ECO:0000256" key="5">
    <source>
        <dbReference type="ARBA" id="ARBA00022989"/>
    </source>
</evidence>
<keyword evidence="10" id="KW-1185">Reference proteome</keyword>
<evidence type="ECO:0000313" key="9">
    <source>
        <dbReference type="EMBL" id="CAG5118599.1"/>
    </source>
</evidence>
<dbReference type="GO" id="GO:0016020">
    <property type="term" value="C:membrane"/>
    <property type="evidence" value="ECO:0007669"/>
    <property type="project" value="UniProtKB-SubCell"/>
</dbReference>
<dbReference type="OrthoDB" id="6114058at2759"/>
<feature type="transmembrane region" description="Helical" evidence="8">
    <location>
        <begin position="172"/>
        <end position="201"/>
    </location>
</feature>
<evidence type="ECO:0000256" key="4">
    <source>
        <dbReference type="ARBA" id="ARBA00022889"/>
    </source>
</evidence>
<reference evidence="9" key="1">
    <citation type="submission" date="2021-04" db="EMBL/GenBank/DDBJ databases">
        <authorList>
            <consortium name="Molecular Ecology Group"/>
        </authorList>
    </citation>
    <scope>NUCLEOTIDE SEQUENCE</scope>
</reference>
<dbReference type="AlphaFoldDB" id="A0A8S3YNB8"/>
<feature type="compositionally biased region" description="Acidic residues" evidence="7">
    <location>
        <begin position="30"/>
        <end position="39"/>
    </location>
</feature>
<feature type="transmembrane region" description="Helical" evidence="8">
    <location>
        <begin position="100"/>
        <end position="126"/>
    </location>
</feature>
<organism evidence="9 10">
    <name type="scientific">Candidula unifasciata</name>
    <dbReference type="NCBI Taxonomy" id="100452"/>
    <lineage>
        <taxon>Eukaryota</taxon>
        <taxon>Metazoa</taxon>
        <taxon>Spiralia</taxon>
        <taxon>Lophotrochozoa</taxon>
        <taxon>Mollusca</taxon>
        <taxon>Gastropoda</taxon>
        <taxon>Heterobranchia</taxon>
        <taxon>Euthyneura</taxon>
        <taxon>Panpulmonata</taxon>
        <taxon>Eupulmonata</taxon>
        <taxon>Stylommatophora</taxon>
        <taxon>Helicina</taxon>
        <taxon>Helicoidea</taxon>
        <taxon>Geomitridae</taxon>
        <taxon>Candidula</taxon>
    </lineage>
</organism>
<evidence type="ECO:0000256" key="1">
    <source>
        <dbReference type="ARBA" id="ARBA00004141"/>
    </source>
</evidence>
<proteinExistence type="inferred from homology"/>
<dbReference type="GO" id="GO:0007155">
    <property type="term" value="P:cell adhesion"/>
    <property type="evidence" value="ECO:0007669"/>
    <property type="project" value="UniProtKB-KW"/>
</dbReference>
<evidence type="ECO:0000256" key="2">
    <source>
        <dbReference type="ARBA" id="ARBA00008141"/>
    </source>
</evidence>
<feature type="compositionally biased region" description="Basic and acidic residues" evidence="7">
    <location>
        <begin position="8"/>
        <end position="24"/>
    </location>
</feature>
<comment type="similarity">
    <text evidence="2">Belongs to the ninjurin family.</text>
</comment>
<evidence type="ECO:0000313" key="10">
    <source>
        <dbReference type="Proteomes" id="UP000678393"/>
    </source>
</evidence>
<evidence type="ECO:0000256" key="3">
    <source>
        <dbReference type="ARBA" id="ARBA00022692"/>
    </source>
</evidence>
<sequence>MVSTTSSEPRKQEAEDRKKSKMEQDTTAASEDETAIAEDDTSKIPEGYDVFAEEALAPLMSDNRYAQRRTAAESILDASLLVANFTQLRTLTTLEGTKNWAPALAMVLCSLALQLTFVFVVIAIWIRGIEKEHKKEYMLMLHELAEARKSLDSATMMAARDKLIKHMSHRKYGVTLCLDNFTLVLAALICVCNIVILTLGIEF</sequence>
<feature type="region of interest" description="Disordered" evidence="7">
    <location>
        <begin position="1"/>
        <end position="39"/>
    </location>
</feature>
<keyword evidence="3 8" id="KW-0812">Transmembrane</keyword>
<keyword evidence="6 8" id="KW-0472">Membrane</keyword>
<gene>
    <name evidence="9" type="ORF">CUNI_LOCUS4157</name>
</gene>
<protein>
    <recommendedName>
        <fullName evidence="11">Ninjurin-1</fullName>
    </recommendedName>
</protein>
<evidence type="ECO:0008006" key="11">
    <source>
        <dbReference type="Google" id="ProtNLM"/>
    </source>
</evidence>
<accession>A0A8S3YNB8</accession>
<dbReference type="EMBL" id="CAJHNH020000578">
    <property type="protein sequence ID" value="CAG5118599.1"/>
    <property type="molecule type" value="Genomic_DNA"/>
</dbReference>
<comment type="subcellular location">
    <subcellularLocation>
        <location evidence="1">Membrane</location>
        <topology evidence="1">Multi-pass membrane protein</topology>
    </subcellularLocation>
</comment>
<dbReference type="GO" id="GO:0042246">
    <property type="term" value="P:tissue regeneration"/>
    <property type="evidence" value="ECO:0007669"/>
    <property type="project" value="InterPro"/>
</dbReference>
<dbReference type="Proteomes" id="UP000678393">
    <property type="component" value="Unassembled WGS sequence"/>
</dbReference>
<dbReference type="PANTHER" id="PTHR12316:SF17">
    <property type="entry name" value="NINJURIN C, ISOFORM D"/>
    <property type="match status" value="1"/>
</dbReference>